<accession>A0A1E3B4H6</accession>
<organism evidence="1 2">
    <name type="scientific">Aspergillus cristatus</name>
    <name type="common">Chinese Fuzhuan brick tea-fermentation fungus</name>
    <name type="synonym">Eurotium cristatum</name>
    <dbReference type="NCBI Taxonomy" id="573508"/>
    <lineage>
        <taxon>Eukaryota</taxon>
        <taxon>Fungi</taxon>
        <taxon>Dikarya</taxon>
        <taxon>Ascomycota</taxon>
        <taxon>Pezizomycotina</taxon>
        <taxon>Eurotiomycetes</taxon>
        <taxon>Eurotiomycetidae</taxon>
        <taxon>Eurotiales</taxon>
        <taxon>Aspergillaceae</taxon>
        <taxon>Aspergillus</taxon>
        <taxon>Aspergillus subgen. Aspergillus</taxon>
    </lineage>
</organism>
<dbReference type="PANTHER" id="PTHR38797">
    <property type="entry name" value="NUCLEAR PORE COMPLEX PROTEIN NUP85-RELATED"/>
    <property type="match status" value="1"/>
</dbReference>
<dbReference type="Pfam" id="PF12311">
    <property type="entry name" value="DUF3632"/>
    <property type="match status" value="1"/>
</dbReference>
<reference evidence="1 2" key="1">
    <citation type="journal article" date="2016" name="BMC Genomics">
        <title>Comparative genomic and transcriptomic analyses of the Fuzhuan brick tea-fermentation fungus Aspergillus cristatus.</title>
        <authorList>
            <person name="Ge Y."/>
            <person name="Wang Y."/>
            <person name="Liu Y."/>
            <person name="Tan Y."/>
            <person name="Ren X."/>
            <person name="Zhang X."/>
            <person name="Hyde K.D."/>
            <person name="Liu Y."/>
            <person name="Liu Z."/>
        </authorList>
    </citation>
    <scope>NUCLEOTIDE SEQUENCE [LARGE SCALE GENOMIC DNA]</scope>
    <source>
        <strain evidence="1 2">GZAAS20.1005</strain>
    </source>
</reference>
<dbReference type="PANTHER" id="PTHR38797:SF4">
    <property type="entry name" value="NUCLEAR PORE COMPLEX PROTEIN NUP85"/>
    <property type="match status" value="1"/>
</dbReference>
<dbReference type="InterPro" id="IPR053204">
    <property type="entry name" value="Oxopyrrolidines_Biosynth-assoc"/>
</dbReference>
<proteinExistence type="predicted"/>
<gene>
    <name evidence="1" type="ORF">SI65_08702</name>
</gene>
<dbReference type="InterPro" id="IPR022085">
    <property type="entry name" value="OpdG"/>
</dbReference>
<dbReference type="OrthoDB" id="3350591at2759"/>
<evidence type="ECO:0000313" key="1">
    <source>
        <dbReference type="EMBL" id="ODM15862.1"/>
    </source>
</evidence>
<sequence>MLPLHIPKLSDPDPILNSERTRFEILNEYLQPGSTTTPSAAAKAIDQLHPEIRPDDGTRKEHVSAYHANTWDMFMALARQIPHDHLSMGRLVEVVVAKYNNDRTRTTLEMLDTELLEFGDQPTIDHRIPTPTQTTEWISLTSFMARVLGHELVNITYIAIYEFRDALELWWGVIYEYFEGRDEDDCTWKAPLYQGKVQSEDGWRFWRECLRNMGESREVARWMAERMEEIERAS</sequence>
<name>A0A1E3B4H6_ASPCR</name>
<evidence type="ECO:0000313" key="2">
    <source>
        <dbReference type="Proteomes" id="UP000094569"/>
    </source>
</evidence>
<dbReference type="AlphaFoldDB" id="A0A1E3B4H6"/>
<comment type="caution">
    <text evidence="1">The sequence shown here is derived from an EMBL/GenBank/DDBJ whole genome shotgun (WGS) entry which is preliminary data.</text>
</comment>
<protein>
    <submittedName>
        <fullName evidence="1">Uncharacterized protein</fullName>
    </submittedName>
</protein>
<keyword evidence="2" id="KW-1185">Reference proteome</keyword>
<dbReference type="STRING" id="573508.A0A1E3B4H6"/>
<dbReference type="Proteomes" id="UP000094569">
    <property type="component" value="Unassembled WGS sequence"/>
</dbReference>
<dbReference type="EMBL" id="JXNT01000014">
    <property type="protein sequence ID" value="ODM15862.1"/>
    <property type="molecule type" value="Genomic_DNA"/>
</dbReference>
<dbReference type="VEuPathDB" id="FungiDB:SI65_08702"/>